<dbReference type="InterPro" id="IPR030910">
    <property type="entry name" value="SLAP_dom"/>
</dbReference>
<comment type="caution">
    <text evidence="2">The sequence shown here is derived from an EMBL/GenBank/DDBJ whole genome shotgun (WGS) entry which is preliminary data.</text>
</comment>
<dbReference type="InterPro" id="IPR030911">
    <property type="entry name" value="Sec_acc_SLAP"/>
</dbReference>
<sequence length="299" mass="33783">MSWLKKFTRNKKREGKDHAVSSDEIVENAEAAGEEEVTTGLSLHPGSRVNDEEKYYYQFLNKELTPLKRNQLSLAGINLEQDEKSGAVAVTAFMRSSLKKPVTLGKTFLLLLSPEGERLARKEFDLAELGELPPESSRPWQFMFEAGTVEKKDMPSEDWQLAFELKPKEVPHRLELDEKWELSLAVEEQEKLASFVKQTEPPKPGEVNFLGLQQSRKEDGSLHVTLLIRNGSQKNIQLEQLPLVIEDAQGDVVAQGGFKLGPLSVSANTSKPWTFIFPAEMVKKTDADFSRWKAYPPKQ</sequence>
<dbReference type="NCBIfam" id="TIGR04398">
    <property type="entry name" value="SLAP_DUP"/>
    <property type="match status" value="2"/>
</dbReference>
<dbReference type="NCBIfam" id="TIGR04399">
    <property type="entry name" value="acc_Sec_SLAP"/>
    <property type="match status" value="1"/>
</dbReference>
<dbReference type="Proteomes" id="UP000031950">
    <property type="component" value="Unassembled WGS sequence"/>
</dbReference>
<protein>
    <recommendedName>
        <fullName evidence="4">Accessory Sec system S-layer assembly protein</fullName>
    </recommendedName>
</protein>
<proteinExistence type="predicted"/>
<reference evidence="2 3" key="1">
    <citation type="submission" date="2015-01" db="EMBL/GenBank/DDBJ databases">
        <title>Genome sequence of Jeotgalibacillus alimentarius.</title>
        <authorList>
            <person name="Goh K.M."/>
            <person name="Chan K.-G."/>
            <person name="Yaakop A.S."/>
            <person name="Ee R."/>
            <person name="Gan H.M."/>
            <person name="Chan C.S."/>
        </authorList>
    </citation>
    <scope>NUCLEOTIDE SEQUENCE [LARGE SCALE GENOMIC DNA]</scope>
    <source>
        <strain evidence="2 3">YKJ-13</strain>
    </source>
</reference>
<accession>A0A0C2R308</accession>
<dbReference type="RefSeq" id="WP_041123407.1">
    <property type="nucleotide sequence ID" value="NZ_JXRQ01000027.1"/>
</dbReference>
<evidence type="ECO:0008006" key="4">
    <source>
        <dbReference type="Google" id="ProtNLM"/>
    </source>
</evidence>
<dbReference type="EMBL" id="JXRQ01000027">
    <property type="protein sequence ID" value="KIL44650.1"/>
    <property type="molecule type" value="Genomic_DNA"/>
</dbReference>
<dbReference type="OrthoDB" id="1907642at2"/>
<gene>
    <name evidence="2" type="ORF">KP77_28710</name>
</gene>
<evidence type="ECO:0000313" key="2">
    <source>
        <dbReference type="EMBL" id="KIL44650.1"/>
    </source>
</evidence>
<feature type="compositionally biased region" description="Basic residues" evidence="1">
    <location>
        <begin position="1"/>
        <end position="13"/>
    </location>
</feature>
<evidence type="ECO:0000313" key="3">
    <source>
        <dbReference type="Proteomes" id="UP000031950"/>
    </source>
</evidence>
<dbReference type="PATRIC" id="fig|135826.4.peg.2854"/>
<feature type="region of interest" description="Disordered" evidence="1">
    <location>
        <begin position="1"/>
        <end position="44"/>
    </location>
</feature>
<dbReference type="STRING" id="135826.KP77_28710"/>
<dbReference type="AlphaFoldDB" id="A0A0C2R308"/>
<organism evidence="2 3">
    <name type="scientific">Jeotgalibacillus alimentarius</name>
    <dbReference type="NCBI Taxonomy" id="135826"/>
    <lineage>
        <taxon>Bacteria</taxon>
        <taxon>Bacillati</taxon>
        <taxon>Bacillota</taxon>
        <taxon>Bacilli</taxon>
        <taxon>Bacillales</taxon>
        <taxon>Caryophanaceae</taxon>
        <taxon>Jeotgalibacillus</taxon>
    </lineage>
</organism>
<name>A0A0C2R308_9BACL</name>
<keyword evidence="3" id="KW-1185">Reference proteome</keyword>
<feature type="compositionally biased region" description="Acidic residues" evidence="1">
    <location>
        <begin position="24"/>
        <end position="37"/>
    </location>
</feature>
<evidence type="ECO:0000256" key="1">
    <source>
        <dbReference type="SAM" id="MobiDB-lite"/>
    </source>
</evidence>